<name>A0A1Y1BVQ1_9BURK</name>
<reference evidence="1 2" key="1">
    <citation type="journal article" date="2017" name="Genome Announc.">
        <title>Complete Genome Sequence of Burkholderia stabilis FERMP-21014.</title>
        <authorList>
            <person name="Konishi K."/>
            <person name="Kumagai T."/>
            <person name="Sakasegawa S."/>
            <person name="Tamura T."/>
        </authorList>
    </citation>
    <scope>NUCLEOTIDE SEQUENCE [LARGE SCALE GENOMIC DNA]</scope>
    <source>
        <strain evidence="1 2">FERMP-21014</strain>
    </source>
</reference>
<dbReference type="EMBL" id="AP018113">
    <property type="protein sequence ID" value="BAX64084.1"/>
    <property type="molecule type" value="Genomic_DNA"/>
</dbReference>
<gene>
    <name evidence="1" type="ORF">BSFP_069570</name>
</gene>
<sequence>MTNGERKNGIRCFAKLRAAAWFGASGETKAEALSQLDIRASVVTPLDVIKATLLHATAYSGIPHRLIAFKAAHEVLVAEGVLK</sequence>
<protein>
    <submittedName>
        <fullName evidence="1">Uncharacterized protein</fullName>
    </submittedName>
</protein>
<organism evidence="1 2">
    <name type="scientific">Burkholderia stabilis</name>
    <dbReference type="NCBI Taxonomy" id="95485"/>
    <lineage>
        <taxon>Bacteria</taxon>
        <taxon>Pseudomonadati</taxon>
        <taxon>Pseudomonadota</taxon>
        <taxon>Betaproteobacteria</taxon>
        <taxon>Burkholderiales</taxon>
        <taxon>Burkholderiaceae</taxon>
        <taxon>Burkholderia</taxon>
        <taxon>Burkholderia cepacia complex</taxon>
    </lineage>
</organism>
<evidence type="ECO:0000313" key="2">
    <source>
        <dbReference type="Proteomes" id="UP000218432"/>
    </source>
</evidence>
<dbReference type="Proteomes" id="UP000218432">
    <property type="component" value="Chromosome 3"/>
</dbReference>
<accession>A0A1Y1BVQ1</accession>
<evidence type="ECO:0000313" key="1">
    <source>
        <dbReference type="EMBL" id="BAX64084.1"/>
    </source>
</evidence>
<dbReference type="AlphaFoldDB" id="A0A1Y1BVQ1"/>
<proteinExistence type="predicted"/>